<evidence type="ECO:0000256" key="1">
    <source>
        <dbReference type="ARBA" id="ARBA00023015"/>
    </source>
</evidence>
<comment type="subcellular location">
    <subcellularLocation>
        <location evidence="5">Nucleus</location>
    </subcellularLocation>
</comment>
<keyword evidence="4 5" id="KW-0539">Nucleus</keyword>
<dbReference type="Pfam" id="PF00250">
    <property type="entry name" value="Forkhead"/>
    <property type="match status" value="1"/>
</dbReference>
<reference evidence="8 9" key="1">
    <citation type="journal article" date="2016" name="PLoS Pathog.">
        <title>Biosynthesis of antibiotic leucinostatins in bio-control fungus Purpureocillium lilacinum and their inhibition on phytophthora revealed by genome mining.</title>
        <authorList>
            <person name="Wang G."/>
            <person name="Liu Z."/>
            <person name="Lin R."/>
            <person name="Li E."/>
            <person name="Mao Z."/>
            <person name="Ling J."/>
            <person name="Yang Y."/>
            <person name="Yin W.B."/>
            <person name="Xie B."/>
        </authorList>
    </citation>
    <scope>NUCLEOTIDE SEQUENCE [LARGE SCALE GENOMIC DNA]</scope>
    <source>
        <strain evidence="8">170</strain>
    </source>
</reference>
<evidence type="ECO:0000259" key="7">
    <source>
        <dbReference type="PROSITE" id="PS50039"/>
    </source>
</evidence>
<dbReference type="InterPro" id="IPR036388">
    <property type="entry name" value="WH-like_DNA-bd_sf"/>
</dbReference>
<evidence type="ECO:0000256" key="5">
    <source>
        <dbReference type="PROSITE-ProRule" id="PRU00089"/>
    </source>
</evidence>
<dbReference type="PROSITE" id="PS00658">
    <property type="entry name" value="FORK_HEAD_2"/>
    <property type="match status" value="1"/>
</dbReference>
<dbReference type="GO" id="GO:0005634">
    <property type="term" value="C:nucleus"/>
    <property type="evidence" value="ECO:0007669"/>
    <property type="project" value="UniProtKB-SubCell"/>
</dbReference>
<dbReference type="SUPFAM" id="SSF46785">
    <property type="entry name" value="Winged helix' DNA-binding domain"/>
    <property type="match status" value="1"/>
</dbReference>
<dbReference type="PANTHER" id="PTHR46078">
    <property type="entry name" value="FORKHEAD BOX PROTEIN J2 FAMILY MEMBER"/>
    <property type="match status" value="1"/>
</dbReference>
<dbReference type="EMBL" id="LSBJ02000006">
    <property type="protein sequence ID" value="OAQ62934.1"/>
    <property type="molecule type" value="Genomic_DNA"/>
</dbReference>
<keyword evidence="3" id="KW-0804">Transcription</keyword>
<evidence type="ECO:0000256" key="2">
    <source>
        <dbReference type="ARBA" id="ARBA00023125"/>
    </source>
</evidence>
<dbReference type="KEGG" id="pchm:VFPPC_08854"/>
<dbReference type="InterPro" id="IPR030456">
    <property type="entry name" value="TF_fork_head_CS_2"/>
</dbReference>
<comment type="caution">
    <text evidence="8">The sequence shown here is derived from an EMBL/GenBank/DDBJ whole genome shotgun (WGS) entry which is preliminary data.</text>
</comment>
<name>A0A179FBS8_METCM</name>
<organism evidence="8 9">
    <name type="scientific">Pochonia chlamydosporia 170</name>
    <dbReference type="NCBI Taxonomy" id="1380566"/>
    <lineage>
        <taxon>Eukaryota</taxon>
        <taxon>Fungi</taxon>
        <taxon>Dikarya</taxon>
        <taxon>Ascomycota</taxon>
        <taxon>Pezizomycotina</taxon>
        <taxon>Sordariomycetes</taxon>
        <taxon>Hypocreomycetidae</taxon>
        <taxon>Hypocreales</taxon>
        <taxon>Clavicipitaceae</taxon>
        <taxon>Pochonia</taxon>
    </lineage>
</organism>
<evidence type="ECO:0000313" key="9">
    <source>
        <dbReference type="Proteomes" id="UP000078397"/>
    </source>
</evidence>
<evidence type="ECO:0000256" key="4">
    <source>
        <dbReference type="ARBA" id="ARBA00023242"/>
    </source>
</evidence>
<dbReference type="GO" id="GO:0000978">
    <property type="term" value="F:RNA polymerase II cis-regulatory region sequence-specific DNA binding"/>
    <property type="evidence" value="ECO:0007669"/>
    <property type="project" value="TreeGrafter"/>
</dbReference>
<proteinExistence type="predicted"/>
<dbReference type="InterPro" id="IPR001766">
    <property type="entry name" value="Fork_head_dom"/>
</dbReference>
<feature type="domain" description="Fork-head" evidence="7">
    <location>
        <begin position="241"/>
        <end position="347"/>
    </location>
</feature>
<feature type="compositionally biased region" description="Basic and acidic residues" evidence="6">
    <location>
        <begin position="207"/>
        <end position="220"/>
    </location>
</feature>
<dbReference type="InterPro" id="IPR045912">
    <property type="entry name" value="FOXJ2/3-like"/>
</dbReference>
<gene>
    <name evidence="8" type="ORF">VFPPC_08854</name>
</gene>
<evidence type="ECO:0000313" key="8">
    <source>
        <dbReference type="EMBL" id="OAQ62934.1"/>
    </source>
</evidence>
<sequence>MSEFATTEVMYKHPSAVSKTYSTEASSPHPNTLGNMTIQKTATTTTTATPLPSSLPCGAMLPSQSTIKGRQVWPSPPLAAGDVDSNYCTQESSALCNSLPTQYHYIPASSHGGWCPVVPTMDQSLERYGAQGLSKNMQDLSSACTLGPAVDLGLDSTDGFLLALNCENEDPSSQFWDAEIVPSVDTFETSPASQSDSVVESPASMDTPRDVTTIHRHLESRSVPSSTSPPSDTNDSGETEKSDEPYAKLIYKAIMTRPDYSMTLQEIYQWFRDNTTKAVTETGGWQNSIRHNLSMNAAFRKRDKVVAKTPKHSSSTAEESKRVNEWVLEDWAIRDGVQSTTRYRKNNYAKRAGSVGRGGQGWVGVEHSVKRALSGRKGGCATRAARMRRRVSYGQIMMPLPHHPRQMLEYQPELHTYSSPADIYGISPVLPDHYNTMPYYASLETYPEGMVAACAAGESTSEPLHVRLGDANLQHIIANSTNLHHGNHTVHCDEPIGQGHRTPAMDVNIAFDLSELPRRPGAEYQDAKAYVSTSPTCRPFQPLPESPYVWWNQQHPL</sequence>
<dbReference type="PANTHER" id="PTHR46078:SF2">
    <property type="entry name" value="FORK-HEAD DOMAIN-CONTAINING PROTEIN"/>
    <property type="match status" value="1"/>
</dbReference>
<feature type="compositionally biased region" description="Polar residues" evidence="6">
    <location>
        <begin position="187"/>
        <end position="198"/>
    </location>
</feature>
<feature type="compositionally biased region" description="Low complexity" evidence="6">
    <location>
        <begin position="221"/>
        <end position="236"/>
    </location>
</feature>
<feature type="region of interest" description="Disordered" evidence="6">
    <location>
        <begin position="187"/>
        <end position="244"/>
    </location>
</feature>
<dbReference type="PRINTS" id="PR00053">
    <property type="entry name" value="FORKHEAD"/>
</dbReference>
<accession>A0A179FBS8</accession>
<dbReference type="GeneID" id="28851481"/>
<dbReference type="STRING" id="1380566.A0A179FBS8"/>
<dbReference type="Proteomes" id="UP000078397">
    <property type="component" value="Unassembled WGS sequence"/>
</dbReference>
<dbReference type="RefSeq" id="XP_018140514.1">
    <property type="nucleotide sequence ID" value="XM_018287487.1"/>
</dbReference>
<keyword evidence="2 5" id="KW-0238">DNA-binding</keyword>
<dbReference type="AlphaFoldDB" id="A0A179FBS8"/>
<keyword evidence="1" id="KW-0805">Transcription regulation</keyword>
<dbReference type="GO" id="GO:0000981">
    <property type="term" value="F:DNA-binding transcription factor activity, RNA polymerase II-specific"/>
    <property type="evidence" value="ECO:0007669"/>
    <property type="project" value="TreeGrafter"/>
</dbReference>
<protein>
    <submittedName>
        <fullName evidence="8">Forkhead domain-containing protein</fullName>
    </submittedName>
</protein>
<keyword evidence="9" id="KW-1185">Reference proteome</keyword>
<dbReference type="PROSITE" id="PS50039">
    <property type="entry name" value="FORK_HEAD_3"/>
    <property type="match status" value="1"/>
</dbReference>
<dbReference type="CDD" id="cd20032">
    <property type="entry name" value="FH_FOXO"/>
    <property type="match status" value="1"/>
</dbReference>
<evidence type="ECO:0000256" key="6">
    <source>
        <dbReference type="SAM" id="MobiDB-lite"/>
    </source>
</evidence>
<feature type="DNA-binding region" description="Fork-head" evidence="5">
    <location>
        <begin position="241"/>
        <end position="347"/>
    </location>
</feature>
<evidence type="ECO:0000256" key="3">
    <source>
        <dbReference type="ARBA" id="ARBA00023163"/>
    </source>
</evidence>
<dbReference type="OrthoDB" id="5954824at2759"/>
<dbReference type="InterPro" id="IPR036390">
    <property type="entry name" value="WH_DNA-bd_sf"/>
</dbReference>
<dbReference type="SMART" id="SM00339">
    <property type="entry name" value="FH"/>
    <property type="match status" value="1"/>
</dbReference>
<dbReference type="Gene3D" id="1.10.10.10">
    <property type="entry name" value="Winged helix-like DNA-binding domain superfamily/Winged helix DNA-binding domain"/>
    <property type="match status" value="1"/>
</dbReference>